<feature type="domain" description="Allantoicase" evidence="6">
    <location>
        <begin position="247"/>
        <end position="307"/>
    </location>
</feature>
<dbReference type="AlphaFoldDB" id="A0A8C9GME1"/>
<reference evidence="7" key="1">
    <citation type="submission" date="2025-08" db="UniProtKB">
        <authorList>
            <consortium name="Ensembl"/>
        </authorList>
    </citation>
    <scope>IDENTIFICATION</scope>
</reference>
<name>A0A8C9GME1_9PRIM</name>
<protein>
    <recommendedName>
        <fullName evidence="3">Probable inactive allantoicase</fullName>
    </recommendedName>
    <alternativeName>
        <fullName evidence="4">Allantoate amidinohydrolase</fullName>
    </alternativeName>
</protein>
<feature type="region of interest" description="Disordered" evidence="5">
    <location>
        <begin position="119"/>
        <end position="164"/>
    </location>
</feature>
<dbReference type="InterPro" id="IPR015908">
    <property type="entry name" value="Allantoicase_dom"/>
</dbReference>
<comment type="function">
    <text evidence="1">The function of this enzyme is unclear as allantoicase activity is not known to exist in mammals.</text>
</comment>
<evidence type="ECO:0000256" key="3">
    <source>
        <dbReference type="ARBA" id="ARBA00029559"/>
    </source>
</evidence>
<evidence type="ECO:0000256" key="4">
    <source>
        <dbReference type="ARBA" id="ARBA00031078"/>
    </source>
</evidence>
<evidence type="ECO:0000256" key="1">
    <source>
        <dbReference type="ARBA" id="ARBA00003893"/>
    </source>
</evidence>
<feature type="region of interest" description="Disordered" evidence="5">
    <location>
        <begin position="176"/>
        <end position="209"/>
    </location>
</feature>
<comment type="similarity">
    <text evidence="2">Belongs to the allantoicase family.</text>
</comment>
<dbReference type="GO" id="GO:0000256">
    <property type="term" value="P:allantoin catabolic process"/>
    <property type="evidence" value="ECO:0007669"/>
    <property type="project" value="InterPro"/>
</dbReference>
<feature type="region of interest" description="Disordered" evidence="5">
    <location>
        <begin position="479"/>
        <end position="508"/>
    </location>
</feature>
<organism evidence="7 8">
    <name type="scientific">Piliocolobus tephrosceles</name>
    <name type="common">Ugandan red Colobus</name>
    <dbReference type="NCBI Taxonomy" id="591936"/>
    <lineage>
        <taxon>Eukaryota</taxon>
        <taxon>Metazoa</taxon>
        <taxon>Chordata</taxon>
        <taxon>Craniata</taxon>
        <taxon>Vertebrata</taxon>
        <taxon>Euteleostomi</taxon>
        <taxon>Mammalia</taxon>
        <taxon>Eutheria</taxon>
        <taxon>Euarchontoglires</taxon>
        <taxon>Primates</taxon>
        <taxon>Haplorrhini</taxon>
        <taxon>Catarrhini</taxon>
        <taxon>Cercopithecidae</taxon>
        <taxon>Colobinae</taxon>
        <taxon>Piliocolobus</taxon>
    </lineage>
</organism>
<dbReference type="PANTHER" id="PTHR12045">
    <property type="entry name" value="ALLANTOICASE"/>
    <property type="match status" value="1"/>
</dbReference>
<reference evidence="7" key="2">
    <citation type="submission" date="2025-09" db="UniProtKB">
        <authorList>
            <consortium name="Ensembl"/>
        </authorList>
    </citation>
    <scope>IDENTIFICATION</scope>
</reference>
<dbReference type="SUPFAM" id="SSF49785">
    <property type="entry name" value="Galactose-binding domain-like"/>
    <property type="match status" value="3"/>
</dbReference>
<dbReference type="PANTHER" id="PTHR12045:SF3">
    <property type="entry name" value="INACTIVE ALLANTOICASE-RELATED"/>
    <property type="match status" value="1"/>
</dbReference>
<evidence type="ECO:0000256" key="2">
    <source>
        <dbReference type="ARBA" id="ARBA00009242"/>
    </source>
</evidence>
<evidence type="ECO:0000259" key="6">
    <source>
        <dbReference type="Pfam" id="PF03561"/>
    </source>
</evidence>
<dbReference type="Proteomes" id="UP000694416">
    <property type="component" value="Unplaced"/>
</dbReference>
<evidence type="ECO:0000256" key="5">
    <source>
        <dbReference type="SAM" id="MobiDB-lite"/>
    </source>
</evidence>
<dbReference type="InterPro" id="IPR005164">
    <property type="entry name" value="Allantoicase"/>
</dbReference>
<sequence length="540" mass="63477">MYDMTQQKGEIEVQIDGKTYLKRNKYFYEPILIEKIDNSDEEYENYVEILKYIDKFRNLKKNGKKKNYTSFVTNGHEYRYVNNNLYKIIDVTKEIIIKHPDIHKKNLCMPLVCSFTNDVESDSDEKNVGHKSEHKGKHNSRIDQNANNGYSYRGAEKDAHYTQNRDNTYDIYDISENVNDNDENNDNRVLNDLEKKRLGPSKKKKKNTEEINDNMFQFCSTSKSHSTSNNNMLYIDNDYTLEKIIYNNLHKEYQWVSILEDEKMNPGYRNYNHNCFNINTYNKVFTHLILCLLPDGGINKLRVYGEIQKSEKEKQKNYKKTINVSNILDGSSVVYTTDEFYGKAENILIDIDKYNNGLNFFMGWQTKRLINRPLRYIENLRVQNISSICLNNNYCIIKLSYITIVKFIEINTIFYEYNVPLCISIDRCYIKDIHMKDKVEQMNYFNENVMEIKWKQLLPVSYIKGNRINFFKIEQNDSIDSGTSGSSSSSNNSKDFNNNNNGHTNHKVSNNVSLSSHLRLNIYPDGGINTIKVYGIVMEL</sequence>
<feature type="domain" description="Allantoicase" evidence="6">
    <location>
        <begin position="330"/>
        <end position="536"/>
    </location>
</feature>
<evidence type="ECO:0000313" key="7">
    <source>
        <dbReference type="Ensembl" id="ENSPTEP00000007410.1"/>
    </source>
</evidence>
<dbReference type="Pfam" id="PF03561">
    <property type="entry name" value="Allantoicase"/>
    <property type="match status" value="2"/>
</dbReference>
<evidence type="ECO:0000313" key="8">
    <source>
        <dbReference type="Proteomes" id="UP000694416"/>
    </source>
</evidence>
<dbReference type="GO" id="GO:0004037">
    <property type="term" value="F:allantoicase activity"/>
    <property type="evidence" value="ECO:0007669"/>
    <property type="project" value="InterPro"/>
</dbReference>
<proteinExistence type="inferred from homology"/>
<accession>A0A8C9GME1</accession>
<keyword evidence="8" id="KW-1185">Reference proteome</keyword>
<feature type="compositionally biased region" description="Basic and acidic residues" evidence="5">
    <location>
        <begin position="185"/>
        <end position="197"/>
    </location>
</feature>
<dbReference type="InterPro" id="IPR008979">
    <property type="entry name" value="Galactose-bd-like_sf"/>
</dbReference>
<dbReference type="Gene3D" id="2.60.120.260">
    <property type="entry name" value="Galactose-binding domain-like"/>
    <property type="match status" value="2"/>
</dbReference>
<dbReference type="Ensembl" id="ENSPTET00000011306.1">
    <property type="protein sequence ID" value="ENSPTEP00000007410.1"/>
    <property type="gene ID" value="ENSPTEG00000008443.1"/>
</dbReference>